<keyword evidence="4" id="KW-1185">Reference proteome</keyword>
<evidence type="ECO:0000256" key="2">
    <source>
        <dbReference type="SAM" id="Phobius"/>
    </source>
</evidence>
<protein>
    <submittedName>
        <fullName evidence="3">Uncharacterized protein</fullName>
    </submittedName>
</protein>
<dbReference type="Proteomes" id="UP000192330">
    <property type="component" value="Unassembled WGS sequence"/>
</dbReference>
<evidence type="ECO:0000313" key="4">
    <source>
        <dbReference type="Proteomes" id="UP000192330"/>
    </source>
</evidence>
<keyword evidence="2" id="KW-0812">Transmembrane</keyword>
<sequence length="157" mass="16768">MMTQDDTVQKDFESTKADVKAAAEDLRDDARGAARHMRSEAEKIAGDQANAARQRVADEVGSLGGALRKAARDLEAGTIQEQAMSRVAEGIADLSDNIATADLRQGVDDMAGYARRQPVAFLGAAALLGFAGARFLKASDHTPSRADDLSEDWPEYS</sequence>
<name>A0A1W2CIM0_9RHOB</name>
<dbReference type="AlphaFoldDB" id="A0A1W2CIM0"/>
<keyword evidence="2" id="KW-1133">Transmembrane helix</keyword>
<dbReference type="STRING" id="1387277.SAMN06295998_10834"/>
<organism evidence="3 4">
    <name type="scientific">Primorskyibacter flagellatus</name>
    <dbReference type="NCBI Taxonomy" id="1387277"/>
    <lineage>
        <taxon>Bacteria</taxon>
        <taxon>Pseudomonadati</taxon>
        <taxon>Pseudomonadota</taxon>
        <taxon>Alphaproteobacteria</taxon>
        <taxon>Rhodobacterales</taxon>
        <taxon>Roseobacteraceae</taxon>
        <taxon>Primorskyibacter</taxon>
    </lineage>
</organism>
<keyword evidence="2" id="KW-0472">Membrane</keyword>
<reference evidence="3 4" key="1">
    <citation type="submission" date="2017-04" db="EMBL/GenBank/DDBJ databases">
        <authorList>
            <person name="Afonso C.L."/>
            <person name="Miller P.J."/>
            <person name="Scott M.A."/>
            <person name="Spackman E."/>
            <person name="Goraichik I."/>
            <person name="Dimitrov K.M."/>
            <person name="Suarez D.L."/>
            <person name="Swayne D.E."/>
        </authorList>
    </citation>
    <scope>NUCLEOTIDE SEQUENCE [LARGE SCALE GENOMIC DNA]</scope>
    <source>
        <strain evidence="3 4">CGMCC 1.12644</strain>
    </source>
</reference>
<feature type="compositionally biased region" description="Basic and acidic residues" evidence="1">
    <location>
        <begin position="7"/>
        <end position="45"/>
    </location>
</feature>
<feature type="transmembrane region" description="Helical" evidence="2">
    <location>
        <begin position="119"/>
        <end position="136"/>
    </location>
</feature>
<proteinExistence type="predicted"/>
<evidence type="ECO:0000313" key="3">
    <source>
        <dbReference type="EMBL" id="SMC84824.1"/>
    </source>
</evidence>
<evidence type="ECO:0000256" key="1">
    <source>
        <dbReference type="SAM" id="MobiDB-lite"/>
    </source>
</evidence>
<accession>A0A1W2CIM0</accession>
<dbReference type="EMBL" id="FWYD01000008">
    <property type="protein sequence ID" value="SMC84824.1"/>
    <property type="molecule type" value="Genomic_DNA"/>
</dbReference>
<feature type="region of interest" description="Disordered" evidence="1">
    <location>
        <begin position="1"/>
        <end position="52"/>
    </location>
</feature>
<gene>
    <name evidence="3" type="ORF">SAMN06295998_10834</name>
</gene>